<dbReference type="PANTHER" id="PTHR46927">
    <property type="entry name" value="AGAP005574-PA"/>
    <property type="match status" value="1"/>
</dbReference>
<evidence type="ECO:0000313" key="8">
    <source>
        <dbReference type="EnsemblMetazoa" id="MESCA006768-PA"/>
    </source>
</evidence>
<dbReference type="SUPFAM" id="SSF57716">
    <property type="entry name" value="Glucocorticoid receptor-like (DNA-binding domain)"/>
    <property type="match status" value="1"/>
</dbReference>
<evidence type="ECO:0000256" key="6">
    <source>
        <dbReference type="SAM" id="MobiDB-lite"/>
    </source>
</evidence>
<evidence type="ECO:0000256" key="4">
    <source>
        <dbReference type="ARBA" id="ARBA00023125"/>
    </source>
</evidence>
<dbReference type="Pfam" id="PF05485">
    <property type="entry name" value="THAP"/>
    <property type="match status" value="1"/>
</dbReference>
<feature type="compositionally biased region" description="Polar residues" evidence="6">
    <location>
        <begin position="161"/>
        <end position="180"/>
    </location>
</feature>
<evidence type="ECO:0000313" key="9">
    <source>
        <dbReference type="Proteomes" id="UP000015102"/>
    </source>
</evidence>
<dbReference type="HOGENOM" id="CLU_1095338_0_0_1"/>
<dbReference type="GO" id="GO:0003677">
    <property type="term" value="F:DNA binding"/>
    <property type="evidence" value="ECO:0007669"/>
    <property type="project" value="UniProtKB-UniRule"/>
</dbReference>
<dbReference type="GO" id="GO:0008270">
    <property type="term" value="F:zinc ion binding"/>
    <property type="evidence" value="ECO:0007669"/>
    <property type="project" value="UniProtKB-KW"/>
</dbReference>
<evidence type="ECO:0000256" key="1">
    <source>
        <dbReference type="ARBA" id="ARBA00022723"/>
    </source>
</evidence>
<dbReference type="InterPro" id="IPR006612">
    <property type="entry name" value="THAP_Znf"/>
</dbReference>
<dbReference type="Proteomes" id="UP000015102">
    <property type="component" value="Unassembled WGS sequence"/>
</dbReference>
<dbReference type="EMBL" id="CAQQ02391659">
    <property type="status" value="NOT_ANNOTATED_CDS"/>
    <property type="molecule type" value="Genomic_DNA"/>
</dbReference>
<proteinExistence type="predicted"/>
<reference evidence="8" key="2">
    <citation type="submission" date="2015-06" db="UniProtKB">
        <authorList>
            <consortium name="EnsemblMetazoa"/>
        </authorList>
    </citation>
    <scope>IDENTIFICATION</scope>
</reference>
<dbReference type="Gene3D" id="6.20.210.20">
    <property type="entry name" value="THAP domain"/>
    <property type="match status" value="1"/>
</dbReference>
<keyword evidence="4 5" id="KW-0238">DNA-binding</keyword>
<evidence type="ECO:0000256" key="3">
    <source>
        <dbReference type="ARBA" id="ARBA00022833"/>
    </source>
</evidence>
<evidence type="ECO:0000256" key="5">
    <source>
        <dbReference type="PROSITE-ProRule" id="PRU00309"/>
    </source>
</evidence>
<organism evidence="8 9">
    <name type="scientific">Megaselia scalaris</name>
    <name type="common">Humpbacked fly</name>
    <name type="synonym">Phora scalaris</name>
    <dbReference type="NCBI Taxonomy" id="36166"/>
    <lineage>
        <taxon>Eukaryota</taxon>
        <taxon>Metazoa</taxon>
        <taxon>Ecdysozoa</taxon>
        <taxon>Arthropoda</taxon>
        <taxon>Hexapoda</taxon>
        <taxon>Insecta</taxon>
        <taxon>Pterygota</taxon>
        <taxon>Neoptera</taxon>
        <taxon>Endopterygota</taxon>
        <taxon>Diptera</taxon>
        <taxon>Brachycera</taxon>
        <taxon>Muscomorpha</taxon>
        <taxon>Platypezoidea</taxon>
        <taxon>Phoridae</taxon>
        <taxon>Megaseliini</taxon>
        <taxon>Megaselia</taxon>
    </lineage>
</organism>
<dbReference type="STRING" id="36166.T1GSV6"/>
<dbReference type="AlphaFoldDB" id="T1GSV6"/>
<dbReference type="SMART" id="SM00980">
    <property type="entry name" value="THAP"/>
    <property type="match status" value="1"/>
</dbReference>
<dbReference type="PROSITE" id="PS50950">
    <property type="entry name" value="ZF_THAP"/>
    <property type="match status" value="1"/>
</dbReference>
<keyword evidence="3" id="KW-0862">Zinc</keyword>
<reference evidence="9" key="1">
    <citation type="submission" date="2013-02" db="EMBL/GenBank/DDBJ databases">
        <authorList>
            <person name="Hughes D."/>
        </authorList>
    </citation>
    <scope>NUCLEOTIDE SEQUENCE</scope>
    <source>
        <strain>Durham</strain>
        <strain evidence="9">NC isolate 2 -- Noor lab</strain>
    </source>
</reference>
<dbReference type="InterPro" id="IPR038441">
    <property type="entry name" value="THAP_Znf_sf"/>
</dbReference>
<dbReference type="EnsemblMetazoa" id="MESCA006768-RA">
    <property type="protein sequence ID" value="MESCA006768-PA"/>
    <property type="gene ID" value="MESCA006768"/>
</dbReference>
<evidence type="ECO:0000256" key="2">
    <source>
        <dbReference type="ARBA" id="ARBA00022771"/>
    </source>
</evidence>
<protein>
    <recommendedName>
        <fullName evidence="7">THAP-type domain-containing protein</fullName>
    </recommendedName>
</protein>
<sequence>MPSFCVVAGCPYKETHSESINFHKFPVAKDLLARWKQFAEKPDNWQPTRLSAICSNHFTLTNFRNVKNKYLKSSAIPTIKTPVVEFNADEATAKFLDQKRPREEMSVRKPVFIHSSDLFPEHRVQKKIKIPEKFKKEFPNISNQKVKIPLEYEDEGENMEETPQPSSKQEPSNDGSFYEQFLQNSGNSDVLNQNSQNYETIEVLAEDVMVQADSTENVGEEVQTAEIMEVTEDYLKKTRKSIHIVGFVGKFVKA</sequence>
<feature type="region of interest" description="Disordered" evidence="6">
    <location>
        <begin position="155"/>
        <end position="180"/>
    </location>
</feature>
<dbReference type="PANTHER" id="PTHR46927:SF2">
    <property type="entry name" value="THAP DOMAIN-CONTAINING PROTEIN 8"/>
    <property type="match status" value="1"/>
</dbReference>
<name>T1GSV6_MEGSC</name>
<evidence type="ECO:0000259" key="7">
    <source>
        <dbReference type="PROSITE" id="PS50950"/>
    </source>
</evidence>
<keyword evidence="1" id="KW-0479">Metal-binding</keyword>
<accession>T1GSV6</accession>
<keyword evidence="2 5" id="KW-0863">Zinc-finger</keyword>
<keyword evidence="9" id="KW-1185">Reference proteome</keyword>
<dbReference type="InterPro" id="IPR052224">
    <property type="entry name" value="THAP_domain_protein"/>
</dbReference>
<feature type="domain" description="THAP-type" evidence="7">
    <location>
        <begin position="1"/>
        <end position="80"/>
    </location>
</feature>